<dbReference type="OrthoDB" id="2374622at2759"/>
<gene>
    <name evidence="2" type="ORF">CPELLU_LOCUS21948</name>
</gene>
<proteinExistence type="predicted"/>
<accession>A0A9N9KJ50</accession>
<reference evidence="2" key="1">
    <citation type="submission" date="2021-06" db="EMBL/GenBank/DDBJ databases">
        <authorList>
            <person name="Kallberg Y."/>
            <person name="Tangrot J."/>
            <person name="Rosling A."/>
        </authorList>
    </citation>
    <scope>NUCLEOTIDE SEQUENCE</scope>
    <source>
        <strain evidence="2">FL966</strain>
    </source>
</reference>
<evidence type="ECO:0000313" key="3">
    <source>
        <dbReference type="Proteomes" id="UP000789759"/>
    </source>
</evidence>
<dbReference type="EMBL" id="CAJVQA010088691">
    <property type="protein sequence ID" value="CAG8839942.1"/>
    <property type="molecule type" value="Genomic_DNA"/>
</dbReference>
<evidence type="ECO:0000313" key="2">
    <source>
        <dbReference type="EMBL" id="CAG8839942.1"/>
    </source>
</evidence>
<name>A0A9N9KJ50_9GLOM</name>
<sequence>VDKRIEFGTTMSVAKTSVQVAIAESVTSELTELLIQFIMKNHHNTGLNIEETCQLKVGISGSSILKTNKHLLDNDISNLPKITNPEYHKPRGRPSKRLKPSTEENNNQYIVLSSKTCSYCQEKGHNIRGCKKQKNDSIDKEN</sequence>
<feature type="compositionally biased region" description="Basic residues" evidence="1">
    <location>
        <begin position="90"/>
        <end position="99"/>
    </location>
</feature>
<feature type="region of interest" description="Disordered" evidence="1">
    <location>
        <begin position="76"/>
        <end position="105"/>
    </location>
</feature>
<dbReference type="Gene3D" id="4.10.60.10">
    <property type="entry name" value="Zinc finger, CCHC-type"/>
    <property type="match status" value="1"/>
</dbReference>
<dbReference type="GO" id="GO:0008270">
    <property type="term" value="F:zinc ion binding"/>
    <property type="evidence" value="ECO:0007669"/>
    <property type="project" value="InterPro"/>
</dbReference>
<evidence type="ECO:0000256" key="1">
    <source>
        <dbReference type="SAM" id="MobiDB-lite"/>
    </source>
</evidence>
<dbReference type="SUPFAM" id="SSF57756">
    <property type="entry name" value="Retrovirus zinc finger-like domains"/>
    <property type="match status" value="1"/>
</dbReference>
<keyword evidence="3" id="KW-1185">Reference proteome</keyword>
<feature type="non-terminal residue" evidence="2">
    <location>
        <position position="1"/>
    </location>
</feature>
<dbReference type="InterPro" id="IPR036875">
    <property type="entry name" value="Znf_CCHC_sf"/>
</dbReference>
<dbReference type="Proteomes" id="UP000789759">
    <property type="component" value="Unassembled WGS sequence"/>
</dbReference>
<organism evidence="2 3">
    <name type="scientific">Cetraspora pellucida</name>
    <dbReference type="NCBI Taxonomy" id="1433469"/>
    <lineage>
        <taxon>Eukaryota</taxon>
        <taxon>Fungi</taxon>
        <taxon>Fungi incertae sedis</taxon>
        <taxon>Mucoromycota</taxon>
        <taxon>Glomeromycotina</taxon>
        <taxon>Glomeromycetes</taxon>
        <taxon>Diversisporales</taxon>
        <taxon>Gigasporaceae</taxon>
        <taxon>Cetraspora</taxon>
    </lineage>
</organism>
<comment type="caution">
    <text evidence="2">The sequence shown here is derived from an EMBL/GenBank/DDBJ whole genome shotgun (WGS) entry which is preliminary data.</text>
</comment>
<dbReference type="AlphaFoldDB" id="A0A9N9KJ50"/>
<feature type="non-terminal residue" evidence="2">
    <location>
        <position position="142"/>
    </location>
</feature>
<protein>
    <submittedName>
        <fullName evidence="2">5476_t:CDS:1</fullName>
    </submittedName>
</protein>
<dbReference type="GO" id="GO:0003676">
    <property type="term" value="F:nucleic acid binding"/>
    <property type="evidence" value="ECO:0007669"/>
    <property type="project" value="InterPro"/>
</dbReference>